<evidence type="ECO:0000313" key="2">
    <source>
        <dbReference type="Proteomes" id="UP000284908"/>
    </source>
</evidence>
<dbReference type="AlphaFoldDB" id="A0A419NEM5"/>
<comment type="caution">
    <text evidence="1">The sequence shown here is derived from an EMBL/GenBank/DDBJ whole genome shotgun (WGS) entry which is preliminary data.</text>
</comment>
<organism evidence="1 2">
    <name type="scientific">Rahnella woolbedingensis</name>
    <dbReference type="NCBI Taxonomy" id="1510574"/>
    <lineage>
        <taxon>Bacteria</taxon>
        <taxon>Pseudomonadati</taxon>
        <taxon>Pseudomonadota</taxon>
        <taxon>Gammaproteobacteria</taxon>
        <taxon>Enterobacterales</taxon>
        <taxon>Yersiniaceae</taxon>
        <taxon>Rahnella</taxon>
    </lineage>
</organism>
<reference evidence="1 2" key="1">
    <citation type="submission" date="2018-09" db="EMBL/GenBank/DDBJ databases">
        <authorList>
            <person name="Le Fleche-Mateos A."/>
        </authorList>
    </citation>
    <scope>NUCLEOTIDE SEQUENCE [LARGE SCALE GENOMIC DNA]</scope>
    <source>
        <strain evidence="1 2">DSM 27399</strain>
    </source>
</reference>
<dbReference type="RefSeq" id="WP_120131223.1">
    <property type="nucleotide sequence ID" value="NZ_RAHH01000002.1"/>
</dbReference>
<sequence>MSDFSILTAAGDDIEIHDGRHYTTGEVILSAQDSKSEVLLALSKQEARTLARALLEAAGGSHE</sequence>
<proteinExistence type="predicted"/>
<gene>
    <name evidence="1" type="ORF">D6C13_02305</name>
</gene>
<dbReference type="Proteomes" id="UP000284908">
    <property type="component" value="Unassembled WGS sequence"/>
</dbReference>
<keyword evidence="2" id="KW-1185">Reference proteome</keyword>
<name>A0A419NEM5_9GAMM</name>
<dbReference type="EMBL" id="RAHH01000002">
    <property type="protein sequence ID" value="RJT47214.1"/>
    <property type="molecule type" value="Genomic_DNA"/>
</dbReference>
<accession>A0A419NEM5</accession>
<protein>
    <submittedName>
        <fullName evidence="1">Uncharacterized protein</fullName>
    </submittedName>
</protein>
<evidence type="ECO:0000313" key="1">
    <source>
        <dbReference type="EMBL" id="RJT47214.1"/>
    </source>
</evidence>